<dbReference type="Gene3D" id="3.40.50.11440">
    <property type="match status" value="1"/>
</dbReference>
<dbReference type="PANTHER" id="PTHR33171">
    <property type="entry name" value="LAR_N DOMAIN-CONTAINING PROTEIN"/>
    <property type="match status" value="1"/>
</dbReference>
<evidence type="ECO:0000259" key="1">
    <source>
        <dbReference type="Pfam" id="PF09861"/>
    </source>
</evidence>
<protein>
    <recommendedName>
        <fullName evidence="1">LarA-like N-terminal domain-containing protein</fullName>
    </recommendedName>
</protein>
<organism evidence="2 3">
    <name type="scientific">Sporobacter termitidis DSM 10068</name>
    <dbReference type="NCBI Taxonomy" id="1123282"/>
    <lineage>
        <taxon>Bacteria</taxon>
        <taxon>Bacillati</taxon>
        <taxon>Bacillota</taxon>
        <taxon>Clostridia</taxon>
        <taxon>Eubacteriales</taxon>
        <taxon>Oscillospiraceae</taxon>
        <taxon>Sporobacter</taxon>
    </lineage>
</organism>
<dbReference type="Proteomes" id="UP000183995">
    <property type="component" value="Unassembled WGS sequence"/>
</dbReference>
<dbReference type="RefSeq" id="WP_242941211.1">
    <property type="nucleotide sequence ID" value="NZ_FQXV01000010.1"/>
</dbReference>
<evidence type="ECO:0000313" key="3">
    <source>
        <dbReference type="Proteomes" id="UP000183995"/>
    </source>
</evidence>
<accession>A0A1M5YR91</accession>
<dbReference type="PANTHER" id="PTHR33171:SF17">
    <property type="entry name" value="LARA-LIKE N-TERMINAL DOMAIN-CONTAINING PROTEIN"/>
    <property type="match status" value="1"/>
</dbReference>
<dbReference type="Gene3D" id="3.90.226.30">
    <property type="match status" value="1"/>
</dbReference>
<dbReference type="GO" id="GO:0050043">
    <property type="term" value="F:lactate racemase activity"/>
    <property type="evidence" value="ECO:0007669"/>
    <property type="project" value="InterPro"/>
</dbReference>
<dbReference type="AlphaFoldDB" id="A0A1M5YR91"/>
<reference evidence="2 3" key="1">
    <citation type="submission" date="2016-11" db="EMBL/GenBank/DDBJ databases">
        <authorList>
            <person name="Jaros S."/>
            <person name="Januszkiewicz K."/>
            <person name="Wedrychowicz H."/>
        </authorList>
    </citation>
    <scope>NUCLEOTIDE SEQUENCE [LARGE SCALE GENOMIC DNA]</scope>
    <source>
        <strain evidence="2 3">DSM 10068</strain>
    </source>
</reference>
<dbReference type="InterPro" id="IPR048068">
    <property type="entry name" value="LarA-like"/>
</dbReference>
<dbReference type="STRING" id="1123282.SAMN02745823_02757"/>
<gene>
    <name evidence="2" type="ORF">SAMN02745823_02757</name>
</gene>
<dbReference type="InterPro" id="IPR043166">
    <property type="entry name" value="LarA-like_C"/>
</dbReference>
<sequence length="433" mass="48194">MRDMNSTLRIGKNEDGLSDCEIADALCSSLPDNFTKMKKVLLIPPDATRAHSGAGKLTNMLFHLLKDACAVDVLPALGTHMPMTAGECAEMFGDIPYSHFMTHNWRTDVVKIGQAPKEFVRDISDGLVNEPIDFEVNSRLLDPSYDLILSIGQVVPHEVVGMANYTKNILVGCGGSNIINMSHMLGAFYGLERLMGRDHSPVRRLFDYAEERFLKKLPIHYVLTVVSAPGGHPAIHGLFIGRERFLFEQAVALSQKYNVMLTDQPFKKVVVYLEPGEFKSTWLGNKAIYRTRMAISDGGELIILAPGVERFGEDAEIDRLIRKYGYTGREHLVECCRSNEELIRNLSAAAHLIHGSPDGRFKVTYCVRHLTAQEVAGVGFGYLPYDQAAALYDPEILKDGFNTTAGGDEFFYISNPAVGLWAERKKFSSNRLI</sequence>
<evidence type="ECO:0000313" key="2">
    <source>
        <dbReference type="EMBL" id="SHI14552.1"/>
    </source>
</evidence>
<keyword evidence="3" id="KW-1185">Reference proteome</keyword>
<proteinExistence type="predicted"/>
<dbReference type="EMBL" id="FQXV01000010">
    <property type="protein sequence ID" value="SHI14552.1"/>
    <property type="molecule type" value="Genomic_DNA"/>
</dbReference>
<name>A0A1M5YR91_9FIRM</name>
<dbReference type="InterPro" id="IPR018657">
    <property type="entry name" value="LarA-like_N"/>
</dbReference>
<dbReference type="Pfam" id="PF09861">
    <property type="entry name" value="Lar_N"/>
    <property type="match status" value="1"/>
</dbReference>
<feature type="domain" description="LarA-like N-terminal" evidence="1">
    <location>
        <begin position="27"/>
        <end position="185"/>
    </location>
</feature>